<sequence>MTISIAASGASTYTVTVAEGRSRTVHAVTVTESDIQRYAPGSSAERLLEASFEFLLEREPASSILSRFALPVIERYFPEYPQTIRTKLAGGARST</sequence>
<proteinExistence type="predicted"/>
<dbReference type="EMBL" id="CP089984">
    <property type="protein sequence ID" value="WXB11164.1"/>
    <property type="molecule type" value="Genomic_DNA"/>
</dbReference>
<evidence type="ECO:0000313" key="1">
    <source>
        <dbReference type="EMBL" id="WXB11164.1"/>
    </source>
</evidence>
<accession>A0ABZ2LJK9</accession>
<protein>
    <submittedName>
        <fullName evidence="1">Uncharacterized protein</fullName>
    </submittedName>
</protein>
<gene>
    <name evidence="1" type="ORF">LZC94_25220</name>
</gene>
<keyword evidence="2" id="KW-1185">Reference proteome</keyword>
<reference evidence="1 2" key="1">
    <citation type="submission" date="2021-12" db="EMBL/GenBank/DDBJ databases">
        <title>Discovery of the Pendulisporaceae a myxobacterial family with distinct sporulation behavior and unique specialized metabolism.</title>
        <authorList>
            <person name="Garcia R."/>
            <person name="Popoff A."/>
            <person name="Bader C.D."/>
            <person name="Loehr J."/>
            <person name="Walesch S."/>
            <person name="Walt C."/>
            <person name="Boldt J."/>
            <person name="Bunk B."/>
            <person name="Haeckl F.J.F.P.J."/>
            <person name="Gunesch A.P."/>
            <person name="Birkelbach J."/>
            <person name="Nuebel U."/>
            <person name="Pietschmann T."/>
            <person name="Bach T."/>
            <person name="Mueller R."/>
        </authorList>
    </citation>
    <scope>NUCLEOTIDE SEQUENCE [LARGE SCALE GENOMIC DNA]</scope>
    <source>
        <strain evidence="1 2">MSr11954</strain>
    </source>
</reference>
<dbReference type="RefSeq" id="WP_394820779.1">
    <property type="nucleotide sequence ID" value="NZ_CP089984.1"/>
</dbReference>
<organism evidence="1 2">
    <name type="scientific">Pendulispora albinea</name>
    <dbReference type="NCBI Taxonomy" id="2741071"/>
    <lineage>
        <taxon>Bacteria</taxon>
        <taxon>Pseudomonadati</taxon>
        <taxon>Myxococcota</taxon>
        <taxon>Myxococcia</taxon>
        <taxon>Myxococcales</taxon>
        <taxon>Sorangiineae</taxon>
        <taxon>Pendulisporaceae</taxon>
        <taxon>Pendulispora</taxon>
    </lineage>
</organism>
<name>A0ABZ2LJK9_9BACT</name>
<evidence type="ECO:0000313" key="2">
    <source>
        <dbReference type="Proteomes" id="UP001370348"/>
    </source>
</evidence>
<dbReference type="Proteomes" id="UP001370348">
    <property type="component" value="Chromosome"/>
</dbReference>